<reference evidence="1" key="1">
    <citation type="submission" date="2020-06" db="EMBL/GenBank/DDBJ databases">
        <title>Legume-microbial interactions unlock mineral nutrients during tropical forest succession.</title>
        <authorList>
            <person name="Epihov D.Z."/>
        </authorList>
    </citation>
    <scope>NUCLEOTIDE SEQUENCE [LARGE SCALE GENOMIC DNA]</scope>
    <source>
        <strain evidence="1">Pan2503</strain>
    </source>
</reference>
<evidence type="ECO:0000313" key="2">
    <source>
        <dbReference type="Proteomes" id="UP000567293"/>
    </source>
</evidence>
<dbReference type="Proteomes" id="UP000567293">
    <property type="component" value="Unassembled WGS sequence"/>
</dbReference>
<comment type="caution">
    <text evidence="1">The sequence shown here is derived from an EMBL/GenBank/DDBJ whole genome shotgun (WGS) entry which is preliminary data.</text>
</comment>
<sequence>MPPAEVEPAAPEIRKLAKETPSSANDADSPLRDVRLTGVVIGPDLRMAIFAVTGTNSRVLSEGETLKGWRLESISPKVVMLSGPAGNIVLKPQPDANLVRPPPPVAVQSGQPDPPMAGAAGQPMAVTPITVVNLSGGTPVQTQGYPYYSPEYYSGYDPYYASGWDWGNPWGWGWPVGVSVGFGRCWNCGFRRGFFRPDFRRFGFGHPGFFHPGFGRSGFVHASFGGGFGHGMGGGFHGGGHR</sequence>
<evidence type="ECO:0000313" key="1">
    <source>
        <dbReference type="EMBL" id="MBA0088714.1"/>
    </source>
</evidence>
<proteinExistence type="predicted"/>
<name>A0A7V8NWD0_9BACT</name>
<accession>A0A7V8NWD0</accession>
<dbReference type="EMBL" id="JACDQQ010002642">
    <property type="protein sequence ID" value="MBA0088714.1"/>
    <property type="molecule type" value="Genomic_DNA"/>
</dbReference>
<dbReference type="AlphaFoldDB" id="A0A7V8NWD0"/>
<organism evidence="1 2">
    <name type="scientific">Candidatus Acidiferrum panamense</name>
    <dbReference type="NCBI Taxonomy" id="2741543"/>
    <lineage>
        <taxon>Bacteria</taxon>
        <taxon>Pseudomonadati</taxon>
        <taxon>Acidobacteriota</taxon>
        <taxon>Terriglobia</taxon>
        <taxon>Candidatus Acidiferrales</taxon>
        <taxon>Candidatus Acidiferrum</taxon>
    </lineage>
</organism>
<gene>
    <name evidence="1" type="ORF">HRJ53_27305</name>
</gene>
<keyword evidence="2" id="KW-1185">Reference proteome</keyword>
<protein>
    <submittedName>
        <fullName evidence="1">Uncharacterized protein</fullName>
    </submittedName>
</protein>